<gene>
    <name evidence="2" type="primary">LOC111449505</name>
</gene>
<proteinExistence type="predicted"/>
<protein>
    <submittedName>
        <fullName evidence="2">Uncharacterized protein LOC111449505</fullName>
    </submittedName>
</protein>
<evidence type="ECO:0000313" key="2">
    <source>
        <dbReference type="RefSeq" id="XP_022945186.1"/>
    </source>
</evidence>
<evidence type="ECO:0000313" key="1">
    <source>
        <dbReference type="Proteomes" id="UP000504609"/>
    </source>
</evidence>
<dbReference type="GeneID" id="111449505"/>
<dbReference type="KEGG" id="cmos:111449505"/>
<accession>A0A6J1G057</accession>
<dbReference type="RefSeq" id="XP_022945186.1">
    <property type="nucleotide sequence ID" value="XM_023089418.1"/>
</dbReference>
<dbReference type="AlphaFoldDB" id="A0A6J1G057"/>
<name>A0A6J1G057_CUCMO</name>
<reference evidence="2" key="1">
    <citation type="submission" date="2025-08" db="UniProtKB">
        <authorList>
            <consortium name="RefSeq"/>
        </authorList>
    </citation>
    <scope>IDENTIFICATION</scope>
    <source>
        <tissue evidence="2">Young leaves</tissue>
    </source>
</reference>
<sequence>MVILPLLLSKGSSCLGSKKKEREKKRKRVRMEKGEEVRVWERGRTEMTNSHWRSNPRQETSKQYFSQCWKRSSGGGIHSFRQENPRTDKVLEVLGRESDENQSLVLTSGEAIENRKCTSRFGKVFESCAVTEGCRSGASVHGRSFRVLCPFSYLESFVFFFIIVFSI</sequence>
<organism evidence="1 2">
    <name type="scientific">Cucurbita moschata</name>
    <name type="common">Winter crookneck squash</name>
    <name type="synonym">Cucurbita pepo var. moschata</name>
    <dbReference type="NCBI Taxonomy" id="3662"/>
    <lineage>
        <taxon>Eukaryota</taxon>
        <taxon>Viridiplantae</taxon>
        <taxon>Streptophyta</taxon>
        <taxon>Embryophyta</taxon>
        <taxon>Tracheophyta</taxon>
        <taxon>Spermatophyta</taxon>
        <taxon>Magnoliopsida</taxon>
        <taxon>eudicotyledons</taxon>
        <taxon>Gunneridae</taxon>
        <taxon>Pentapetalae</taxon>
        <taxon>rosids</taxon>
        <taxon>fabids</taxon>
        <taxon>Cucurbitales</taxon>
        <taxon>Cucurbitaceae</taxon>
        <taxon>Cucurbiteae</taxon>
        <taxon>Cucurbita</taxon>
    </lineage>
</organism>
<keyword evidence="1" id="KW-1185">Reference proteome</keyword>
<dbReference type="Proteomes" id="UP000504609">
    <property type="component" value="Unplaced"/>
</dbReference>